<dbReference type="PANTHER" id="PTHR34406:SF1">
    <property type="entry name" value="PROTEIN YCEI"/>
    <property type="match status" value="1"/>
</dbReference>
<dbReference type="InterPro" id="IPR036761">
    <property type="entry name" value="TTHA0802/YceI-like_sf"/>
</dbReference>
<comment type="caution">
    <text evidence="3">The sequence shown here is derived from an EMBL/GenBank/DDBJ whole genome shotgun (WGS) entry which is preliminary data.</text>
</comment>
<gene>
    <name evidence="3" type="ORF">F6464_12810</name>
</gene>
<evidence type="ECO:0000259" key="2">
    <source>
        <dbReference type="SMART" id="SM00867"/>
    </source>
</evidence>
<dbReference type="Proteomes" id="UP000490922">
    <property type="component" value="Unassembled WGS sequence"/>
</dbReference>
<evidence type="ECO:0000313" key="3">
    <source>
        <dbReference type="EMBL" id="KAB1154430.1"/>
    </source>
</evidence>
<proteinExistence type="predicted"/>
<reference evidence="3 4" key="1">
    <citation type="submission" date="2019-09" db="EMBL/GenBank/DDBJ databases">
        <title>Flavobacterium sp. nov., isolated from glacier ice.</title>
        <authorList>
            <person name="Liu Q."/>
        </authorList>
    </citation>
    <scope>NUCLEOTIDE SEQUENCE [LARGE SCALE GENOMIC DNA]</scope>
    <source>
        <strain evidence="3 4">NBRC 112527</strain>
    </source>
</reference>
<dbReference type="SMART" id="SM00867">
    <property type="entry name" value="YceI"/>
    <property type="match status" value="1"/>
</dbReference>
<dbReference type="RefSeq" id="WP_151108346.1">
    <property type="nucleotide sequence ID" value="NZ_WAEM01000008.1"/>
</dbReference>
<dbReference type="InterPro" id="IPR007372">
    <property type="entry name" value="Lipid/polyisoprenoid-bd_YceI"/>
</dbReference>
<dbReference type="SUPFAM" id="SSF101874">
    <property type="entry name" value="YceI-like"/>
    <property type="match status" value="1"/>
</dbReference>
<feature type="domain" description="Lipid/polyisoprenoid-binding YceI-like" evidence="2">
    <location>
        <begin position="23"/>
        <end position="184"/>
    </location>
</feature>
<evidence type="ECO:0000313" key="4">
    <source>
        <dbReference type="Proteomes" id="UP000490922"/>
    </source>
</evidence>
<dbReference type="AlphaFoldDB" id="A0A7J5AA55"/>
<protein>
    <submittedName>
        <fullName evidence="3">YceI family protein</fullName>
    </submittedName>
</protein>
<feature type="signal peptide" evidence="1">
    <location>
        <begin position="1"/>
        <end position="18"/>
    </location>
</feature>
<dbReference type="EMBL" id="WAEM01000008">
    <property type="protein sequence ID" value="KAB1154430.1"/>
    <property type="molecule type" value="Genomic_DNA"/>
</dbReference>
<dbReference type="PANTHER" id="PTHR34406">
    <property type="entry name" value="PROTEIN YCEI"/>
    <property type="match status" value="1"/>
</dbReference>
<dbReference type="Gene3D" id="2.40.128.110">
    <property type="entry name" value="Lipid/polyisoprenoid-binding, YceI-like"/>
    <property type="match status" value="1"/>
</dbReference>
<dbReference type="OrthoDB" id="951410at2"/>
<sequence length="185" mass="20908">MKKIVLMILVLFANSSLSSQIIGINIQESIITWNGKKVTGEHKGTINFKEGFLVYENEKIVGGDFIVDMTTINNTDQTGNDKLKLEGHIKSFDFFNITDFKTSQLVFKSITDKGKNLYKVIADLTIKGVTNPIKFDLIINKQGATAKLKVDRTKYGIQYGSGNFFDDIGDWTIYDEFDLNIDLKF</sequence>
<feature type="chain" id="PRO_5029687613" evidence="1">
    <location>
        <begin position="19"/>
        <end position="185"/>
    </location>
</feature>
<organism evidence="3 4">
    <name type="scientific">Flavobacterium luteum</name>
    <dbReference type="NCBI Taxonomy" id="2026654"/>
    <lineage>
        <taxon>Bacteria</taxon>
        <taxon>Pseudomonadati</taxon>
        <taxon>Bacteroidota</taxon>
        <taxon>Flavobacteriia</taxon>
        <taxon>Flavobacteriales</taxon>
        <taxon>Flavobacteriaceae</taxon>
        <taxon>Flavobacterium</taxon>
    </lineage>
</organism>
<dbReference type="Pfam" id="PF04264">
    <property type="entry name" value="YceI"/>
    <property type="match status" value="1"/>
</dbReference>
<name>A0A7J5AA55_9FLAO</name>
<keyword evidence="1" id="KW-0732">Signal</keyword>
<evidence type="ECO:0000256" key="1">
    <source>
        <dbReference type="SAM" id="SignalP"/>
    </source>
</evidence>
<accession>A0A7J5AA55</accession>
<keyword evidence="4" id="KW-1185">Reference proteome</keyword>